<reference evidence="2 3" key="1">
    <citation type="submission" date="2017-12" db="EMBL/GenBank/DDBJ databases">
        <title>Comparative genomics of Botrytis spp.</title>
        <authorList>
            <person name="Valero-Jimenez C.A."/>
            <person name="Tapia P."/>
            <person name="Veloso J."/>
            <person name="Silva-Moreno E."/>
            <person name="Staats M."/>
            <person name="Valdes J.H."/>
            <person name="Van Kan J.A.L."/>
        </authorList>
    </citation>
    <scope>NUCLEOTIDE SEQUENCE [LARGE SCALE GENOMIC DNA]</scope>
    <source>
        <strain evidence="2 3">MUCL2120</strain>
    </source>
</reference>
<sequence>MLDSTSNQKENAPLDPVSKRFRRDSNQESTPPFKKYWVFESPTSTDPSAGSSPESASDYASKKQDATTLTLIKRPMGKDGVDAEISSKSPPRKVVTFTSPLEIGPSSQIHVGNPETKSILVTKENSPASPLSPQSSSDISSPQSPEPSNSMVPPPSPRLKKLTLPPPSPWPKKLTLPPPSPWPKKLTLPPLPPLSSNTMVPPLPSRPSNTMPPPPRPTNAREFRSRNTNKNEESMSSSASTSPSSSRTLNLKPFKLRLKLINRKPRTRNINENPPDDEGIDVTHDIYDSKKNDSVEGVDREERLVEETSTAKSSTLTSTSLTSSPMMRSSQIDQRIMPKPSKADSVPTKAIKMVRELNKSLSLENYGIPFPSPPVPPYTITYRGLDLKAQIEAHKCELCIPKGWKIPYPRLADPIIMGPLYRKVLHLQRDSDKIITTAIEFTDVPGEDNVHAFLDRAENDANNAGMPMNLKPTILAVRWGNGEKFGNPNYRSIYSFYRDSFVFVIGNSFSWRFVINKMRSRFMPKQNWILWWAEKDYVEDWETDLSR</sequence>
<feature type="compositionally biased region" description="Basic and acidic residues" evidence="1">
    <location>
        <begin position="291"/>
        <end position="306"/>
    </location>
</feature>
<dbReference type="STRING" id="278944.A0A4Z1JFL7"/>
<dbReference type="AlphaFoldDB" id="A0A4Z1JFL7"/>
<feature type="compositionally biased region" description="Polar residues" evidence="1">
    <location>
        <begin position="41"/>
        <end position="55"/>
    </location>
</feature>
<feature type="region of interest" description="Disordered" evidence="1">
    <location>
        <begin position="291"/>
        <end position="345"/>
    </location>
</feature>
<gene>
    <name evidence="2" type="ORF">BOTNAR_0036g00120</name>
</gene>
<feature type="compositionally biased region" description="Basic and acidic residues" evidence="1">
    <location>
        <begin position="219"/>
        <end position="233"/>
    </location>
</feature>
<evidence type="ECO:0000313" key="2">
    <source>
        <dbReference type="EMBL" id="TGO67737.1"/>
    </source>
</evidence>
<dbReference type="OrthoDB" id="3554648at2759"/>
<name>A0A4Z1JFL7_9HELO</name>
<feature type="compositionally biased region" description="Pro residues" evidence="1">
    <location>
        <begin position="164"/>
        <end position="182"/>
    </location>
</feature>
<protein>
    <submittedName>
        <fullName evidence="2">Uncharacterized protein</fullName>
    </submittedName>
</protein>
<dbReference type="EMBL" id="PQXJ01000036">
    <property type="protein sequence ID" value="TGO67737.1"/>
    <property type="molecule type" value="Genomic_DNA"/>
</dbReference>
<feature type="compositionally biased region" description="Pro residues" evidence="1">
    <location>
        <begin position="201"/>
        <end position="217"/>
    </location>
</feature>
<comment type="caution">
    <text evidence="2">The sequence shown here is derived from an EMBL/GenBank/DDBJ whole genome shotgun (WGS) entry which is preliminary data.</text>
</comment>
<evidence type="ECO:0000256" key="1">
    <source>
        <dbReference type="SAM" id="MobiDB-lite"/>
    </source>
</evidence>
<feature type="compositionally biased region" description="Low complexity" evidence="1">
    <location>
        <begin position="308"/>
        <end position="330"/>
    </location>
</feature>
<feature type="compositionally biased region" description="Polar residues" evidence="1">
    <location>
        <begin position="1"/>
        <end position="10"/>
    </location>
</feature>
<feature type="compositionally biased region" description="Low complexity" evidence="1">
    <location>
        <begin position="234"/>
        <end position="246"/>
    </location>
</feature>
<keyword evidence="3" id="KW-1185">Reference proteome</keyword>
<accession>A0A4Z1JFL7</accession>
<evidence type="ECO:0000313" key="3">
    <source>
        <dbReference type="Proteomes" id="UP000297452"/>
    </source>
</evidence>
<feature type="region of interest" description="Disordered" evidence="1">
    <location>
        <begin position="1"/>
        <end position="250"/>
    </location>
</feature>
<organism evidence="2 3">
    <name type="scientific">Botryotinia narcissicola</name>
    <dbReference type="NCBI Taxonomy" id="278944"/>
    <lineage>
        <taxon>Eukaryota</taxon>
        <taxon>Fungi</taxon>
        <taxon>Dikarya</taxon>
        <taxon>Ascomycota</taxon>
        <taxon>Pezizomycotina</taxon>
        <taxon>Leotiomycetes</taxon>
        <taxon>Helotiales</taxon>
        <taxon>Sclerotiniaceae</taxon>
        <taxon>Botryotinia</taxon>
    </lineage>
</organism>
<dbReference type="Proteomes" id="UP000297452">
    <property type="component" value="Unassembled WGS sequence"/>
</dbReference>
<feature type="compositionally biased region" description="Low complexity" evidence="1">
    <location>
        <begin position="126"/>
        <end position="148"/>
    </location>
</feature>
<proteinExistence type="predicted"/>